<accession>A0A1H8JK38</accession>
<reference evidence="2 3" key="1">
    <citation type="submission" date="2016-10" db="EMBL/GenBank/DDBJ databases">
        <authorList>
            <person name="de Groot N.N."/>
        </authorList>
    </citation>
    <scope>NUCLEOTIDE SEQUENCE [LARGE SCALE GENOMIC DNA]</scope>
    <source>
        <strain evidence="2 3">CGMCC 1.10238</strain>
    </source>
</reference>
<keyword evidence="1" id="KW-0472">Membrane</keyword>
<proteinExistence type="predicted"/>
<dbReference type="EMBL" id="FODH01000003">
    <property type="protein sequence ID" value="SEN80921.1"/>
    <property type="molecule type" value="Genomic_DNA"/>
</dbReference>
<organism evidence="2 3">
    <name type="scientific">Paenibacillus sophorae</name>
    <dbReference type="NCBI Taxonomy" id="1333845"/>
    <lineage>
        <taxon>Bacteria</taxon>
        <taxon>Bacillati</taxon>
        <taxon>Bacillota</taxon>
        <taxon>Bacilli</taxon>
        <taxon>Bacillales</taxon>
        <taxon>Paenibacillaceae</taxon>
        <taxon>Paenibacillus</taxon>
    </lineage>
</organism>
<sequence length="57" mass="6290">MKTSKALLYAIYLFLIVGSIVSLTTYHMSTLNVTISILTIAVSVLGIIRVAKDKYLK</sequence>
<dbReference type="AlphaFoldDB" id="A0A1H8JK38"/>
<evidence type="ECO:0000256" key="1">
    <source>
        <dbReference type="SAM" id="Phobius"/>
    </source>
</evidence>
<evidence type="ECO:0000313" key="3">
    <source>
        <dbReference type="Proteomes" id="UP000198809"/>
    </source>
</evidence>
<feature type="transmembrane region" description="Helical" evidence="1">
    <location>
        <begin position="7"/>
        <end position="27"/>
    </location>
</feature>
<keyword evidence="1" id="KW-0812">Transmembrane</keyword>
<keyword evidence="1" id="KW-1133">Transmembrane helix</keyword>
<feature type="transmembrane region" description="Helical" evidence="1">
    <location>
        <begin position="33"/>
        <end position="51"/>
    </location>
</feature>
<protein>
    <submittedName>
        <fullName evidence="2">Uncharacterized protein</fullName>
    </submittedName>
</protein>
<dbReference type="Proteomes" id="UP000198809">
    <property type="component" value="Unassembled WGS sequence"/>
</dbReference>
<name>A0A1H8JK38_9BACL</name>
<evidence type="ECO:0000313" key="2">
    <source>
        <dbReference type="EMBL" id="SEN80921.1"/>
    </source>
</evidence>
<gene>
    <name evidence="2" type="ORF">SAMN04487895_10350</name>
</gene>